<sequence length="204" mass="21468">MASTLAITTTLITDFTRGTSSFSCRRLLIPLRICTMAHGPRPTGVFSSSTAPSLRQSGALSNVSTQQSSILAARVAAKRSELDDLKQLREVSGALATQMEALNQKLETLRDGAEGASSIEGLLALTIYVAYATAVACVMANWENVLRAINMASIKASQIPPVEAESASQADIPRAEPSVLPAPLVRIPAEPLRTTSSSAPQDSS</sequence>
<name>A0ACB8UVS9_9EURO</name>
<protein>
    <submittedName>
        <fullName evidence="1">DASH complex subunit dad2</fullName>
    </submittedName>
</protein>
<organism evidence="1">
    <name type="scientific">Ophidiomyces ophidiicola</name>
    <dbReference type="NCBI Taxonomy" id="1387563"/>
    <lineage>
        <taxon>Eukaryota</taxon>
        <taxon>Fungi</taxon>
        <taxon>Dikarya</taxon>
        <taxon>Ascomycota</taxon>
        <taxon>Pezizomycotina</taxon>
        <taxon>Eurotiomycetes</taxon>
        <taxon>Eurotiomycetidae</taxon>
        <taxon>Onygenales</taxon>
        <taxon>Onygenaceae</taxon>
        <taxon>Ophidiomyces</taxon>
    </lineage>
</organism>
<gene>
    <name evidence="1" type="primary">DAD2</name>
    <name evidence="1" type="ORF">LOY88_003968</name>
</gene>
<proteinExistence type="predicted"/>
<accession>A0ACB8UVS9</accession>
<comment type="caution">
    <text evidence="1">The sequence shown here is derived from an EMBL/GenBank/DDBJ whole genome shotgun (WGS) entry which is preliminary data.</text>
</comment>
<reference evidence="1" key="1">
    <citation type="journal article" date="2022" name="bioRxiv">
        <title>Population genetic analysis of Ophidiomyces ophidiicola, the causative agent of snake fungal disease, indicates recent introductions to the USA.</title>
        <authorList>
            <person name="Ladner J.T."/>
            <person name="Palmer J.M."/>
            <person name="Ettinger C.L."/>
            <person name="Stajich J.E."/>
            <person name="Farrell T.M."/>
            <person name="Glorioso B.M."/>
            <person name="Lawson B."/>
            <person name="Price S.J."/>
            <person name="Stengle A.G."/>
            <person name="Grear D.A."/>
            <person name="Lorch J.M."/>
        </authorList>
    </citation>
    <scope>NUCLEOTIDE SEQUENCE</scope>
    <source>
        <strain evidence="1">NWHC 24266-5</strain>
    </source>
</reference>
<dbReference type="EMBL" id="JALBCA010000055">
    <property type="protein sequence ID" value="KAI2385735.1"/>
    <property type="molecule type" value="Genomic_DNA"/>
</dbReference>
<evidence type="ECO:0000313" key="1">
    <source>
        <dbReference type="EMBL" id="KAI2385735.1"/>
    </source>
</evidence>